<dbReference type="PROSITE" id="PS00134">
    <property type="entry name" value="TRYPSIN_HIS"/>
    <property type="match status" value="1"/>
</dbReference>
<dbReference type="GO" id="GO:0006508">
    <property type="term" value="P:proteolysis"/>
    <property type="evidence" value="ECO:0007669"/>
    <property type="project" value="UniProtKB-KW"/>
</dbReference>
<dbReference type="PROSITE" id="PS50240">
    <property type="entry name" value="TRYPSIN_DOM"/>
    <property type="match status" value="1"/>
</dbReference>
<evidence type="ECO:0000256" key="1">
    <source>
        <dbReference type="ARBA" id="ARBA00022729"/>
    </source>
</evidence>
<dbReference type="InterPro" id="IPR018114">
    <property type="entry name" value="TRYPSIN_HIS"/>
</dbReference>
<keyword evidence="4" id="KW-0378">Hydrolase</keyword>
<name>A0A1G6NQK0_9PROT</name>
<dbReference type="Pfam" id="PF00089">
    <property type="entry name" value="Trypsin"/>
    <property type="match status" value="1"/>
</dbReference>
<sequence>MRRPACRLLALAALLAPGLAAAQPALRPGIGETDPRRPVALAEAPWRALGRVQLEIGGRCTGALIGLRQVLTAAHCLVAPRSRALVQPGTIHVLLGYDRGTALGHARVVAYRIGPGFDPARGGPAPADWAILTLDAPLGLPDRVLPLLATPPSPRTPLMLGGYQRDRPEVLLADTGCRLLGLSAAGPAAMLLHDCAGTRGVSGAPLLARGPDGGWAVAGIASRSAPSAALGAAVPATAVAAMLAAGE</sequence>
<feature type="domain" description="Peptidase S1" evidence="3">
    <location>
        <begin position="29"/>
        <end position="247"/>
    </location>
</feature>
<evidence type="ECO:0000313" key="5">
    <source>
        <dbReference type="Proteomes" id="UP000198925"/>
    </source>
</evidence>
<protein>
    <submittedName>
        <fullName evidence="4">Protease YdgD</fullName>
    </submittedName>
</protein>
<dbReference type="InterPro" id="IPR001254">
    <property type="entry name" value="Trypsin_dom"/>
</dbReference>
<dbReference type="STRING" id="938405.SAMN02927895_02911"/>
<dbReference type="GO" id="GO:0004252">
    <property type="term" value="F:serine-type endopeptidase activity"/>
    <property type="evidence" value="ECO:0007669"/>
    <property type="project" value="InterPro"/>
</dbReference>
<dbReference type="SUPFAM" id="SSF50494">
    <property type="entry name" value="Trypsin-like serine proteases"/>
    <property type="match status" value="1"/>
</dbReference>
<dbReference type="Gene3D" id="2.40.10.10">
    <property type="entry name" value="Trypsin-like serine proteases"/>
    <property type="match status" value="2"/>
</dbReference>
<organism evidence="4 5">
    <name type="scientific">Belnapia rosea</name>
    <dbReference type="NCBI Taxonomy" id="938405"/>
    <lineage>
        <taxon>Bacteria</taxon>
        <taxon>Pseudomonadati</taxon>
        <taxon>Pseudomonadota</taxon>
        <taxon>Alphaproteobacteria</taxon>
        <taxon>Acetobacterales</taxon>
        <taxon>Roseomonadaceae</taxon>
        <taxon>Belnapia</taxon>
    </lineage>
</organism>
<proteinExistence type="predicted"/>
<accession>A0A1G6NQK0</accession>
<reference evidence="4 5" key="1">
    <citation type="submission" date="2016-10" db="EMBL/GenBank/DDBJ databases">
        <authorList>
            <person name="de Groot N.N."/>
        </authorList>
    </citation>
    <scope>NUCLEOTIDE SEQUENCE [LARGE SCALE GENOMIC DNA]</scope>
    <source>
        <strain evidence="4 5">CPCC 100156</strain>
    </source>
</reference>
<dbReference type="PANTHER" id="PTHR15462">
    <property type="entry name" value="SERINE PROTEASE"/>
    <property type="match status" value="1"/>
</dbReference>
<evidence type="ECO:0000259" key="3">
    <source>
        <dbReference type="PROSITE" id="PS50240"/>
    </source>
</evidence>
<feature type="chain" id="PRO_5011523067" evidence="2">
    <location>
        <begin position="23"/>
        <end position="247"/>
    </location>
</feature>
<dbReference type="PANTHER" id="PTHR15462:SF8">
    <property type="entry name" value="SERINE PROTEASE"/>
    <property type="match status" value="1"/>
</dbReference>
<dbReference type="Proteomes" id="UP000198925">
    <property type="component" value="Unassembled WGS sequence"/>
</dbReference>
<keyword evidence="5" id="KW-1185">Reference proteome</keyword>
<evidence type="ECO:0000313" key="4">
    <source>
        <dbReference type="EMBL" id="SDC69445.1"/>
    </source>
</evidence>
<dbReference type="AlphaFoldDB" id="A0A1G6NQK0"/>
<dbReference type="InterPro" id="IPR050966">
    <property type="entry name" value="Glutamyl_endopeptidase"/>
</dbReference>
<dbReference type="EMBL" id="FMZX01000002">
    <property type="protein sequence ID" value="SDC69445.1"/>
    <property type="molecule type" value="Genomic_DNA"/>
</dbReference>
<feature type="signal peptide" evidence="2">
    <location>
        <begin position="1"/>
        <end position="22"/>
    </location>
</feature>
<evidence type="ECO:0000256" key="2">
    <source>
        <dbReference type="SAM" id="SignalP"/>
    </source>
</evidence>
<gene>
    <name evidence="4" type="ORF">SAMN04487779_100291</name>
</gene>
<dbReference type="InterPro" id="IPR043504">
    <property type="entry name" value="Peptidase_S1_PA_chymotrypsin"/>
</dbReference>
<keyword evidence="4" id="KW-0645">Protease</keyword>
<dbReference type="RefSeq" id="WP_090661776.1">
    <property type="nucleotide sequence ID" value="NZ_FMZX01000002.1"/>
</dbReference>
<dbReference type="InterPro" id="IPR009003">
    <property type="entry name" value="Peptidase_S1_PA"/>
</dbReference>
<keyword evidence="1 2" id="KW-0732">Signal</keyword>